<dbReference type="AlphaFoldDB" id="A0A3R8QB43"/>
<proteinExistence type="predicted"/>
<evidence type="ECO:0000313" key="2">
    <source>
        <dbReference type="Proteomes" id="UP000274515"/>
    </source>
</evidence>
<keyword evidence="2" id="KW-1185">Reference proteome</keyword>
<gene>
    <name evidence="1" type="ORF">EIL87_12225</name>
</gene>
<reference evidence="1 2" key="1">
    <citation type="submission" date="2018-11" db="EMBL/GenBank/DDBJ databases">
        <title>Saccharopolyspora rhizosphaerae sp. nov., an actinomycete isolated from rhizosphere soil in Thailand.</title>
        <authorList>
            <person name="Intra B."/>
            <person name="Euanorasetr J."/>
            <person name="Take A."/>
            <person name="Inahashi Y."/>
            <person name="Mori M."/>
            <person name="Panbangred W."/>
            <person name="Matsumoto A."/>
        </authorList>
    </citation>
    <scope>NUCLEOTIDE SEQUENCE [LARGE SCALE GENOMIC DNA]</scope>
    <source>
        <strain evidence="1 2">H219</strain>
    </source>
</reference>
<protein>
    <submittedName>
        <fullName evidence="1">Uncharacterized protein</fullName>
    </submittedName>
</protein>
<dbReference type="EMBL" id="RSAA01000010">
    <property type="protein sequence ID" value="RRO17034.1"/>
    <property type="molecule type" value="Genomic_DNA"/>
</dbReference>
<organism evidence="1 2">
    <name type="scientific">Saccharopolyspora rhizosphaerae</name>
    <dbReference type="NCBI Taxonomy" id="2492662"/>
    <lineage>
        <taxon>Bacteria</taxon>
        <taxon>Bacillati</taxon>
        <taxon>Actinomycetota</taxon>
        <taxon>Actinomycetes</taxon>
        <taxon>Pseudonocardiales</taxon>
        <taxon>Pseudonocardiaceae</taxon>
        <taxon>Saccharopolyspora</taxon>
    </lineage>
</organism>
<accession>A0A3R8QB43</accession>
<dbReference type="RefSeq" id="WP_125090360.1">
    <property type="nucleotide sequence ID" value="NZ_RSAA01000010.1"/>
</dbReference>
<dbReference type="Proteomes" id="UP000274515">
    <property type="component" value="Unassembled WGS sequence"/>
</dbReference>
<name>A0A3R8QB43_9PSEU</name>
<evidence type="ECO:0000313" key="1">
    <source>
        <dbReference type="EMBL" id="RRO17034.1"/>
    </source>
</evidence>
<sequence>MSGRRRASGASGGALIGVEDLEPPQWADVDQEVARANLWEAVRELPWPQSGWSGWRTGLPPV</sequence>
<comment type="caution">
    <text evidence="1">The sequence shown here is derived from an EMBL/GenBank/DDBJ whole genome shotgun (WGS) entry which is preliminary data.</text>
</comment>